<keyword evidence="2" id="KW-0645">Protease</keyword>
<dbReference type="Pfam" id="PF13650">
    <property type="entry name" value="Asp_protease_2"/>
    <property type="match status" value="2"/>
</dbReference>
<evidence type="ECO:0000259" key="1">
    <source>
        <dbReference type="PROSITE" id="PS50106"/>
    </source>
</evidence>
<dbReference type="InterPro" id="IPR036034">
    <property type="entry name" value="PDZ_sf"/>
</dbReference>
<dbReference type="InterPro" id="IPR001478">
    <property type="entry name" value="PDZ"/>
</dbReference>
<dbReference type="GO" id="GO:0008233">
    <property type="term" value="F:peptidase activity"/>
    <property type="evidence" value="ECO:0007669"/>
    <property type="project" value="UniProtKB-KW"/>
</dbReference>
<evidence type="ECO:0000313" key="3">
    <source>
        <dbReference type="Proteomes" id="UP001200642"/>
    </source>
</evidence>
<gene>
    <name evidence="2" type="ORF">K8352_14300</name>
</gene>
<protein>
    <submittedName>
        <fullName evidence="2">Aspartyl protease family protein</fullName>
    </submittedName>
</protein>
<dbReference type="AlphaFoldDB" id="A0AAE3JTZ4"/>
<reference evidence="2" key="1">
    <citation type="submission" date="2023-02" db="EMBL/GenBank/DDBJ databases">
        <title>Genome of Flavobacteriaceae gen. nov. sp. strain F89.</title>
        <authorList>
            <person name="Wang Y."/>
        </authorList>
    </citation>
    <scope>NUCLEOTIDE SEQUENCE</scope>
    <source>
        <strain evidence="2">F89</strain>
    </source>
</reference>
<proteinExistence type="predicted"/>
<dbReference type="EMBL" id="JAIRBC010000022">
    <property type="protein sequence ID" value="MCG2461927.1"/>
    <property type="molecule type" value="Genomic_DNA"/>
</dbReference>
<dbReference type="GO" id="GO:0006508">
    <property type="term" value="P:proteolysis"/>
    <property type="evidence" value="ECO:0007669"/>
    <property type="project" value="UniProtKB-KW"/>
</dbReference>
<dbReference type="InterPro" id="IPR021109">
    <property type="entry name" value="Peptidase_aspartic_dom_sf"/>
</dbReference>
<dbReference type="Gene3D" id="2.40.70.10">
    <property type="entry name" value="Acid Proteases"/>
    <property type="match status" value="2"/>
</dbReference>
<dbReference type="InterPro" id="IPR041489">
    <property type="entry name" value="PDZ_6"/>
</dbReference>
<dbReference type="Gene3D" id="2.30.42.10">
    <property type="match status" value="1"/>
</dbReference>
<dbReference type="SMART" id="SM00228">
    <property type="entry name" value="PDZ"/>
    <property type="match status" value="1"/>
</dbReference>
<comment type="caution">
    <text evidence="2">The sequence shown here is derived from an EMBL/GenBank/DDBJ whole genome shotgun (WGS) entry which is preliminary data.</text>
</comment>
<dbReference type="PROSITE" id="PS50106">
    <property type="entry name" value="PDZ"/>
    <property type="match status" value="1"/>
</dbReference>
<sequence>MRIITSDQFKVNYYYLMKRVVLLLWCLPFFCGAQKYHLPKGEKYQKIRFELVNNLMIIPIEVNGTELSFIFDSGVSKPILFNLSNQDSIQLKNVTEISLRGLGTGEPVKALSSKGNTFKIGDGWNNRQMLYVILDKELNFSPNLGIPVHGIIGYDLFRDFIVDIDYASRVIRFYDPELYSYKKRKNSETLPLAVRSKKSYIEGTVTYEDRDHVPVRLLLDTGSSDAIWLLEDEAKGLEIPDKHYEDFLGRGLSGEVYGKRTKINNIQIGHFVLNDAKAAFPHLGAFDLVSNLDDRNGSLGGELLKRFNIVFDYPNGKITLKKNRYFNTPFQYNMSGLDLQHNGLRYIAEKITNGQGVLLEKEKSFGDVQILFENTTRLSLVPEIIVSGIRAGSPADEAGLQEGDVILAVNGRSIYKYKLQEVMKMLNEKEGKRIQVLIERYNTSLKFSFVLKDIFK</sequence>
<feature type="domain" description="PDZ" evidence="1">
    <location>
        <begin position="356"/>
        <end position="428"/>
    </location>
</feature>
<dbReference type="RefSeq" id="WP_317903070.1">
    <property type="nucleotide sequence ID" value="NZ_JAIRBC010000022.1"/>
</dbReference>
<name>A0AAE3JTZ4_9FLAO</name>
<dbReference type="SUPFAM" id="SSF50156">
    <property type="entry name" value="PDZ domain-like"/>
    <property type="match status" value="1"/>
</dbReference>
<keyword evidence="3" id="KW-1185">Reference proteome</keyword>
<organism evidence="2 3">
    <name type="scientific">Cerina litoralis</name>
    <dbReference type="NCBI Taxonomy" id="2874477"/>
    <lineage>
        <taxon>Bacteria</taxon>
        <taxon>Pseudomonadati</taxon>
        <taxon>Bacteroidota</taxon>
        <taxon>Flavobacteriia</taxon>
        <taxon>Flavobacteriales</taxon>
        <taxon>Flavobacteriaceae</taxon>
        <taxon>Cerina</taxon>
    </lineage>
</organism>
<dbReference type="Pfam" id="PF17820">
    <property type="entry name" value="PDZ_6"/>
    <property type="match status" value="1"/>
</dbReference>
<accession>A0AAE3JTZ4</accession>
<evidence type="ECO:0000313" key="2">
    <source>
        <dbReference type="EMBL" id="MCG2461927.1"/>
    </source>
</evidence>
<dbReference type="Proteomes" id="UP001200642">
    <property type="component" value="Unassembled WGS sequence"/>
</dbReference>
<keyword evidence="2" id="KW-0378">Hydrolase</keyword>